<protein>
    <submittedName>
        <fullName evidence="2">Uncharacterized protein</fullName>
    </submittedName>
</protein>
<comment type="caution">
    <text evidence="2">The sequence shown here is derived from an EMBL/GenBank/DDBJ whole genome shotgun (WGS) entry which is preliminary data.</text>
</comment>
<organism evidence="2 3">
    <name type="scientific">Parendozoicomonas callyspongiae</name>
    <dbReference type="NCBI Taxonomy" id="2942213"/>
    <lineage>
        <taxon>Bacteria</taxon>
        <taxon>Pseudomonadati</taxon>
        <taxon>Pseudomonadota</taxon>
        <taxon>Gammaproteobacteria</taxon>
        <taxon>Oceanospirillales</taxon>
        <taxon>Endozoicomonadaceae</taxon>
        <taxon>Parendozoicomonas</taxon>
    </lineage>
</organism>
<proteinExistence type="predicted"/>
<keyword evidence="3" id="KW-1185">Reference proteome</keyword>
<dbReference type="RefSeq" id="WP_249698533.1">
    <property type="nucleotide sequence ID" value="NZ_JAMFLX010000006.1"/>
</dbReference>
<accession>A0ABT0PDQ8</accession>
<evidence type="ECO:0000313" key="2">
    <source>
        <dbReference type="EMBL" id="MCL6269502.1"/>
    </source>
</evidence>
<feature type="region of interest" description="Disordered" evidence="1">
    <location>
        <begin position="1"/>
        <end position="67"/>
    </location>
</feature>
<evidence type="ECO:0000313" key="3">
    <source>
        <dbReference type="Proteomes" id="UP001203338"/>
    </source>
</evidence>
<feature type="compositionally biased region" description="Polar residues" evidence="1">
    <location>
        <begin position="24"/>
        <end position="33"/>
    </location>
</feature>
<evidence type="ECO:0000256" key="1">
    <source>
        <dbReference type="SAM" id="MobiDB-lite"/>
    </source>
</evidence>
<feature type="compositionally biased region" description="Pro residues" evidence="1">
    <location>
        <begin position="1"/>
        <end position="11"/>
    </location>
</feature>
<sequence>MDAPQTLPPTPGSSLSAGGATPAPSVTRSSPSVHTVPGRRHSPSNPYPSRRTDIPRTATPVEPNSGSLLGEQKALEAQLERVLNLQWVTNDMGKFIKCLNNAEFARKMGVQISICTEGTNGRFVCIAPPDQDVSAEKLKKFKNTVKTVLEKQKAEYAKTPLNFDHQIQAIGKQMQKLAEKGNNQQFNFNNELQQAKVKARSFEWHDLQLKVKVTMYQAGKEESSQHLQDDHEKKLREQQLLQKEYEMRLREQQLLQEEYERTHAEQLRTERKKKKEPIMGPHTVYQHELYE</sequence>
<reference evidence="2 3" key="1">
    <citation type="submission" date="2022-05" db="EMBL/GenBank/DDBJ databases">
        <authorList>
            <person name="Park J.-S."/>
        </authorList>
    </citation>
    <scope>NUCLEOTIDE SEQUENCE [LARGE SCALE GENOMIC DNA]</scope>
    <source>
        <strain evidence="2 3">2012CJ34-2</strain>
    </source>
</reference>
<name>A0ABT0PDQ8_9GAMM</name>
<dbReference type="EMBL" id="JAMFLX010000006">
    <property type="protein sequence ID" value="MCL6269502.1"/>
    <property type="molecule type" value="Genomic_DNA"/>
</dbReference>
<gene>
    <name evidence="2" type="ORF">M3P05_06050</name>
</gene>
<dbReference type="Proteomes" id="UP001203338">
    <property type="component" value="Unassembled WGS sequence"/>
</dbReference>
<feature type="region of interest" description="Disordered" evidence="1">
    <location>
        <begin position="262"/>
        <end position="291"/>
    </location>
</feature>